<dbReference type="RefSeq" id="WP_130817486.1">
    <property type="nucleotide sequence ID" value="NZ_SIMR01000002.1"/>
</dbReference>
<organism evidence="4 5">
    <name type="scientific">Rhizobium ruizarguesonis</name>
    <dbReference type="NCBI Taxonomy" id="2081791"/>
    <lineage>
        <taxon>Bacteria</taxon>
        <taxon>Pseudomonadati</taxon>
        <taxon>Pseudomonadota</taxon>
        <taxon>Alphaproteobacteria</taxon>
        <taxon>Hyphomicrobiales</taxon>
        <taxon>Rhizobiaceae</taxon>
        <taxon>Rhizobium/Agrobacterium group</taxon>
        <taxon>Rhizobium</taxon>
    </lineage>
</organism>
<keyword evidence="2" id="KW-0547">Nucleotide-binding</keyword>
<dbReference type="GO" id="GO:0016874">
    <property type="term" value="F:ligase activity"/>
    <property type="evidence" value="ECO:0007669"/>
    <property type="project" value="UniProtKB-KW"/>
</dbReference>
<dbReference type="AlphaFoldDB" id="A0AB38HX97"/>
<keyword evidence="2" id="KW-0067">ATP-binding</keyword>
<keyword evidence="1" id="KW-0816">Tricarboxylic acid cycle</keyword>
<dbReference type="Gene3D" id="3.40.50.261">
    <property type="entry name" value="Succinyl-CoA synthetase domains"/>
    <property type="match status" value="2"/>
</dbReference>
<dbReference type="Proteomes" id="UP000294215">
    <property type="component" value="Unassembled WGS sequence"/>
</dbReference>
<keyword evidence="4" id="KW-0436">Ligase</keyword>
<dbReference type="Pfam" id="PF13380">
    <property type="entry name" value="CoA_binding_2"/>
    <property type="match status" value="1"/>
</dbReference>
<dbReference type="Gene3D" id="3.30.470.20">
    <property type="entry name" value="ATP-grasp fold, B domain"/>
    <property type="match status" value="1"/>
</dbReference>
<dbReference type="SUPFAM" id="SSF51735">
    <property type="entry name" value="NAD(P)-binding Rossmann-fold domains"/>
    <property type="match status" value="1"/>
</dbReference>
<keyword evidence="4" id="KW-0614">Plasmid</keyword>
<dbReference type="InterPro" id="IPR011761">
    <property type="entry name" value="ATP-grasp"/>
</dbReference>
<geneLocation type="plasmid" evidence="4">
    <name>pSM92_Rh01</name>
</geneLocation>
<evidence type="ECO:0000313" key="5">
    <source>
        <dbReference type="Proteomes" id="UP000294215"/>
    </source>
</evidence>
<evidence type="ECO:0000259" key="3">
    <source>
        <dbReference type="PROSITE" id="PS50975"/>
    </source>
</evidence>
<sequence>MTDNYLDALYNPQHILIVGFSTNVKKEPITFLNVLKQQGYEGKISLLGRERGQYLGHEIYSDVSQLPAGIDLAFNMVSATATVDLLPRVAAQGVRAAVIFTSGFAEMGEEGHRLQASVVERCNANGMRIVGPNCPGYFNLPRGINLTGIADIPKGPVGLISQSGNVGITLWDQAAMLDIGFSAFIGVGNQSDIPIHEHIEYLAADENTKVIALYIEGLPTDQGERFISICKKASLRKPIVALKGGRTDGGMRAAQSHTAAMSSVSKVYSSVFADSGVIEVEHLEHLLPICEVLYRCPPMKGERVAIVGSGGGHSTVCTDEVELAGLEVPEFNQELQDALGKRLPAYAPKRNPVDMTGGFTKDPSLFAQLTQLVLDKDATFDGFINYGLYGLWHNGELDPASPHTYESAAPLLGEIQSKNVLPIIFYTPYAYQKHSVFTALREAGVPCYPNLNLAALGLAALSQRHKFLSKPAIADEQPPAATDFPRINKGSSTEDMITEALRGYGIKFPQTILCLTAEDAAVAAEKIGFPVVLKAVLPGVLHKSDVGGVATGLGSMDATRNAANVMTSTIAEKLGADSQQGFLVSQDLGRRRELFIGVRRDDLLGSVGLLGFGGVYAEALHDTEICLLPASAERVMSSLSRLRSKTMWSAFRGDPAVSPEKIAGILNNLNAALRQNTEVGAIECNPVIAVGSELFAVDAAVEFVEEM</sequence>
<dbReference type="EMBL" id="SIMR01000002">
    <property type="protein sequence ID" value="TBC07121.1"/>
    <property type="molecule type" value="Genomic_DNA"/>
</dbReference>
<comment type="caution">
    <text evidence="4">The sequence shown here is derived from an EMBL/GenBank/DDBJ whole genome shotgun (WGS) entry which is preliminary data.</text>
</comment>
<dbReference type="GO" id="GO:0046872">
    <property type="term" value="F:metal ion binding"/>
    <property type="evidence" value="ECO:0007669"/>
    <property type="project" value="InterPro"/>
</dbReference>
<dbReference type="PANTHER" id="PTHR42793:SF1">
    <property type="entry name" value="PEPTIDYL-LYSINE N-ACETYLTRANSFERASE PATZ"/>
    <property type="match status" value="1"/>
</dbReference>
<dbReference type="InterPro" id="IPR032875">
    <property type="entry name" value="Succ_CoA_lig_flav_dom"/>
</dbReference>
<reference evidence="4 5" key="1">
    <citation type="submission" date="2019-02" db="EMBL/GenBank/DDBJ databases">
        <title>The genomic architecture of introgression among sibling species of bacteria.</title>
        <authorList>
            <person name="Cavassim M.I.A."/>
            <person name="Moeskjaer S."/>
            <person name="Moslemi C."/>
            <person name="Fields B."/>
            <person name="Bachmann A."/>
            <person name="Vilhjalmsson B."/>
            <person name="Schierup M.H."/>
            <person name="Young J.P.W."/>
            <person name="Andersen S.U."/>
        </authorList>
    </citation>
    <scope>NUCLEOTIDE SEQUENCE [LARGE SCALE GENOMIC DNA]</scope>
    <source>
        <strain evidence="4 5">SM92</strain>
        <plasmid evidence="4">pSM92_Rh01</plasmid>
    </source>
</reference>
<accession>A0AB38HX97</accession>
<dbReference type="SMART" id="SM00881">
    <property type="entry name" value="CoA_binding"/>
    <property type="match status" value="1"/>
</dbReference>
<name>A0AB38HX97_9HYPH</name>
<feature type="domain" description="ATP-grasp" evidence="3">
    <location>
        <begin position="498"/>
        <end position="535"/>
    </location>
</feature>
<dbReference type="Pfam" id="PF13549">
    <property type="entry name" value="ATP-grasp_5"/>
    <property type="match status" value="1"/>
</dbReference>
<dbReference type="PROSITE" id="PS50975">
    <property type="entry name" value="ATP_GRASP"/>
    <property type="match status" value="1"/>
</dbReference>
<dbReference type="PANTHER" id="PTHR42793">
    <property type="entry name" value="COA BINDING DOMAIN CONTAINING PROTEIN"/>
    <property type="match status" value="1"/>
</dbReference>
<evidence type="ECO:0000256" key="1">
    <source>
        <dbReference type="ARBA" id="ARBA00022532"/>
    </source>
</evidence>
<dbReference type="Gene3D" id="3.40.50.720">
    <property type="entry name" value="NAD(P)-binding Rossmann-like Domain"/>
    <property type="match status" value="1"/>
</dbReference>
<protein>
    <submittedName>
        <fullName evidence="4">Succinate--CoA ligase</fullName>
    </submittedName>
</protein>
<gene>
    <name evidence="4" type="ORF">ELH40_27960</name>
</gene>
<dbReference type="GO" id="GO:0005524">
    <property type="term" value="F:ATP binding"/>
    <property type="evidence" value="ECO:0007669"/>
    <property type="project" value="UniProtKB-UniRule"/>
</dbReference>
<evidence type="ECO:0000313" key="4">
    <source>
        <dbReference type="EMBL" id="TBC07121.1"/>
    </source>
</evidence>
<dbReference type="Pfam" id="PF13607">
    <property type="entry name" value="Succ_CoA_lig"/>
    <property type="match status" value="1"/>
</dbReference>
<evidence type="ECO:0000256" key="2">
    <source>
        <dbReference type="PROSITE-ProRule" id="PRU00409"/>
    </source>
</evidence>
<dbReference type="GO" id="GO:0006099">
    <property type="term" value="P:tricarboxylic acid cycle"/>
    <property type="evidence" value="ECO:0007669"/>
    <property type="project" value="UniProtKB-KW"/>
</dbReference>
<dbReference type="InterPro" id="IPR003781">
    <property type="entry name" value="CoA-bd"/>
</dbReference>
<dbReference type="InterPro" id="IPR036291">
    <property type="entry name" value="NAD(P)-bd_dom_sf"/>
</dbReference>
<dbReference type="SUPFAM" id="SSF56059">
    <property type="entry name" value="Glutathione synthetase ATP-binding domain-like"/>
    <property type="match status" value="1"/>
</dbReference>
<dbReference type="SUPFAM" id="SSF52210">
    <property type="entry name" value="Succinyl-CoA synthetase domains"/>
    <property type="match status" value="2"/>
</dbReference>
<proteinExistence type="predicted"/>
<dbReference type="Gene3D" id="3.30.1490.20">
    <property type="entry name" value="ATP-grasp fold, A domain"/>
    <property type="match status" value="1"/>
</dbReference>
<dbReference type="InterPro" id="IPR016102">
    <property type="entry name" value="Succinyl-CoA_synth-like"/>
</dbReference>
<dbReference type="InterPro" id="IPR013815">
    <property type="entry name" value="ATP_grasp_subdomain_1"/>
</dbReference>